<protein>
    <recommendedName>
        <fullName evidence="1">Protein kinase domain-containing protein</fullName>
    </recommendedName>
</protein>
<dbReference type="PROSITE" id="PS50011">
    <property type="entry name" value="PROTEIN_KINASE_DOM"/>
    <property type="match status" value="1"/>
</dbReference>
<dbReference type="InterPro" id="IPR011009">
    <property type="entry name" value="Kinase-like_dom_sf"/>
</dbReference>
<reference evidence="3" key="1">
    <citation type="journal article" date="2017" name="Nat. Microbiol.">
        <title>Global analysis of biosynthetic gene clusters reveals vast potential of secondary metabolite production in Penicillium species.</title>
        <authorList>
            <person name="Nielsen J.C."/>
            <person name="Grijseels S."/>
            <person name="Prigent S."/>
            <person name="Ji B."/>
            <person name="Dainat J."/>
            <person name="Nielsen K.F."/>
            <person name="Frisvad J.C."/>
            <person name="Workman M."/>
            <person name="Nielsen J."/>
        </authorList>
    </citation>
    <scope>NUCLEOTIDE SEQUENCE [LARGE SCALE GENOMIC DNA]</scope>
    <source>
        <strain evidence="3">IBT 24891</strain>
    </source>
</reference>
<dbReference type="PANTHER" id="PTHR37542:SF1">
    <property type="entry name" value="PRION-INHIBITION AND PROPAGATION HELO DOMAIN-CONTAINING PROTEIN"/>
    <property type="match status" value="1"/>
</dbReference>
<evidence type="ECO:0000259" key="1">
    <source>
        <dbReference type="PROSITE" id="PS50011"/>
    </source>
</evidence>
<comment type="caution">
    <text evidence="2">The sequence shown here is derived from an EMBL/GenBank/DDBJ whole genome shotgun (WGS) entry which is preliminary data.</text>
</comment>
<evidence type="ECO:0000313" key="2">
    <source>
        <dbReference type="EMBL" id="OQE19839.1"/>
    </source>
</evidence>
<gene>
    <name evidence="2" type="ORF">PENSTE_c014G02999</name>
</gene>
<feature type="domain" description="Protein kinase" evidence="1">
    <location>
        <begin position="159"/>
        <end position="526"/>
    </location>
</feature>
<dbReference type="SUPFAM" id="SSF56112">
    <property type="entry name" value="Protein kinase-like (PK-like)"/>
    <property type="match status" value="1"/>
</dbReference>
<organism evidence="2 3">
    <name type="scientific">Penicillium steckii</name>
    <dbReference type="NCBI Taxonomy" id="303698"/>
    <lineage>
        <taxon>Eukaryota</taxon>
        <taxon>Fungi</taxon>
        <taxon>Dikarya</taxon>
        <taxon>Ascomycota</taxon>
        <taxon>Pezizomycotina</taxon>
        <taxon>Eurotiomycetes</taxon>
        <taxon>Eurotiomycetidae</taxon>
        <taxon>Eurotiales</taxon>
        <taxon>Aspergillaceae</taxon>
        <taxon>Penicillium</taxon>
    </lineage>
</organism>
<dbReference type="STRING" id="303698.A0A1V6T1J0"/>
<dbReference type="InterPro" id="IPR001245">
    <property type="entry name" value="Ser-Thr/Tyr_kinase_cat_dom"/>
</dbReference>
<dbReference type="GO" id="GO:0004672">
    <property type="term" value="F:protein kinase activity"/>
    <property type="evidence" value="ECO:0007669"/>
    <property type="project" value="InterPro"/>
</dbReference>
<keyword evidence="3" id="KW-1185">Reference proteome</keyword>
<dbReference type="Proteomes" id="UP000191285">
    <property type="component" value="Unassembled WGS sequence"/>
</dbReference>
<accession>A0A1V6T1J0</accession>
<sequence>MSDAVSLGFQTAELCIKTGKEIYKRCKTYRHADEEVRQAILEIDSYWFTIEDQVRFLRDHWEFFEDRYQVHSNHLLGELQKSLQAAVDLIDNVLGEPDDSSVWNGIRSKKGDTRRGKWTVYTKEQLNLILKRIEKWHHHFNPTWFLLSRMSNKNVGRDFENSRDGNSGAISTVAKLREAHGESQTTLVPSISSSSTSSSSLFLGKNYELKDIEAIPLARSSMGMTGEGRRVIIDHYFLRNGVDLRTAKKDVRDLVSILSRVDPAFSSLLPCEGVLETESEPPFQMIFTIPRTMSYGVPCSLRSALLQTKNDFDLNERVHLAVSLARSVVFLHASRIVHKNITPENVVLLRSDNETLGTPFLVGFERFRFDERRTNMTGDDNWEKNIYRHPQRQGLQPEEVYSMRHDIYSVGVCLLEIGLWNSFVQYNEDHQVSGPSPELSIDDLLIAKNKRRAAVGIKALLTEKAMTHLPRTMGKIYTDVVVSCLTCLDSDSPLFSEPTDFEDADGIVVGVRYIEKIVYEIERIRV</sequence>
<name>A0A1V6T1J0_9EURO</name>
<dbReference type="GO" id="GO:0005524">
    <property type="term" value="F:ATP binding"/>
    <property type="evidence" value="ECO:0007669"/>
    <property type="project" value="InterPro"/>
</dbReference>
<evidence type="ECO:0000313" key="3">
    <source>
        <dbReference type="Proteomes" id="UP000191285"/>
    </source>
</evidence>
<dbReference type="Pfam" id="PF07714">
    <property type="entry name" value="PK_Tyr_Ser-Thr"/>
    <property type="match status" value="1"/>
</dbReference>
<dbReference type="PANTHER" id="PTHR37542">
    <property type="entry name" value="HELO DOMAIN-CONTAINING PROTEIN-RELATED"/>
    <property type="match status" value="1"/>
</dbReference>
<dbReference type="OrthoDB" id="1911848at2759"/>
<dbReference type="InterPro" id="IPR000719">
    <property type="entry name" value="Prot_kinase_dom"/>
</dbReference>
<proteinExistence type="predicted"/>
<dbReference type="Gene3D" id="1.10.510.10">
    <property type="entry name" value="Transferase(Phosphotransferase) domain 1"/>
    <property type="match status" value="1"/>
</dbReference>
<dbReference type="EMBL" id="MLKD01000014">
    <property type="protein sequence ID" value="OQE19839.1"/>
    <property type="molecule type" value="Genomic_DNA"/>
</dbReference>
<dbReference type="AlphaFoldDB" id="A0A1V6T1J0"/>